<organism evidence="2 3">
    <name type="scientific">Liparis tanakae</name>
    <name type="common">Tanaka's snailfish</name>
    <dbReference type="NCBI Taxonomy" id="230148"/>
    <lineage>
        <taxon>Eukaryota</taxon>
        <taxon>Metazoa</taxon>
        <taxon>Chordata</taxon>
        <taxon>Craniata</taxon>
        <taxon>Vertebrata</taxon>
        <taxon>Euteleostomi</taxon>
        <taxon>Actinopterygii</taxon>
        <taxon>Neopterygii</taxon>
        <taxon>Teleostei</taxon>
        <taxon>Neoteleostei</taxon>
        <taxon>Acanthomorphata</taxon>
        <taxon>Eupercaria</taxon>
        <taxon>Perciformes</taxon>
        <taxon>Cottioidei</taxon>
        <taxon>Cottales</taxon>
        <taxon>Liparidae</taxon>
        <taxon>Liparis</taxon>
    </lineage>
</organism>
<gene>
    <name evidence="2" type="ORF">EYF80_014726</name>
</gene>
<evidence type="ECO:0000313" key="2">
    <source>
        <dbReference type="EMBL" id="TNN74981.1"/>
    </source>
</evidence>
<comment type="caution">
    <text evidence="2">The sequence shown here is derived from an EMBL/GenBank/DDBJ whole genome shotgun (WGS) entry which is preliminary data.</text>
</comment>
<feature type="compositionally biased region" description="Low complexity" evidence="1">
    <location>
        <begin position="157"/>
        <end position="174"/>
    </location>
</feature>
<feature type="region of interest" description="Disordered" evidence="1">
    <location>
        <begin position="1"/>
        <end position="95"/>
    </location>
</feature>
<sequence length="174" mass="19125">MKRLRRQRRSTSVVNKSLRYRGQEDEEDDGDVRPRVEPGGAAEQSIGARQRPANAGGAKGSVRKDAKVDHPAQVTCGRKAPNANTETREGAAAMTPSEVGGRSISLLDVYRREIRVAPWLPNQAQVLRVAGLLWQKRRKTTFLLSHSITYLCPPTPTTTTTPNRPSPNTLPGMC</sequence>
<dbReference type="EMBL" id="SRLO01000108">
    <property type="protein sequence ID" value="TNN74981.1"/>
    <property type="molecule type" value="Genomic_DNA"/>
</dbReference>
<reference evidence="2 3" key="1">
    <citation type="submission" date="2019-03" db="EMBL/GenBank/DDBJ databases">
        <title>First draft genome of Liparis tanakae, snailfish: a comprehensive survey of snailfish specific genes.</title>
        <authorList>
            <person name="Kim W."/>
            <person name="Song I."/>
            <person name="Jeong J.-H."/>
            <person name="Kim D."/>
            <person name="Kim S."/>
            <person name="Ryu S."/>
            <person name="Song J.Y."/>
            <person name="Lee S.K."/>
        </authorList>
    </citation>
    <scope>NUCLEOTIDE SEQUENCE [LARGE SCALE GENOMIC DNA]</scope>
    <source>
        <tissue evidence="2">Muscle</tissue>
    </source>
</reference>
<accession>A0A4Z2IBA0</accession>
<dbReference type="Proteomes" id="UP000314294">
    <property type="component" value="Unassembled WGS sequence"/>
</dbReference>
<dbReference type="AlphaFoldDB" id="A0A4Z2IBA0"/>
<evidence type="ECO:0000256" key="1">
    <source>
        <dbReference type="SAM" id="MobiDB-lite"/>
    </source>
</evidence>
<feature type="region of interest" description="Disordered" evidence="1">
    <location>
        <begin position="155"/>
        <end position="174"/>
    </location>
</feature>
<keyword evidence="3" id="KW-1185">Reference proteome</keyword>
<proteinExistence type="predicted"/>
<evidence type="ECO:0000313" key="3">
    <source>
        <dbReference type="Proteomes" id="UP000314294"/>
    </source>
</evidence>
<protein>
    <submittedName>
        <fullName evidence="2">Uncharacterized protein</fullName>
    </submittedName>
</protein>
<name>A0A4Z2IBA0_9TELE</name>